<reference evidence="1 2" key="1">
    <citation type="submission" date="2016-09" db="EMBL/GenBank/DDBJ databases">
        <title>Xenorhabdus thuongxuanensis sp. nov. and Xenorhabdus eapokensis sp. nov., isolated from Steinernema species.</title>
        <authorList>
            <person name="Kaempfer P."/>
            <person name="Tobias N.J."/>
            <person name="Phan Ke L."/>
            <person name="Bode H.B."/>
            <person name="Glaeser S.P."/>
        </authorList>
    </citation>
    <scope>NUCLEOTIDE SEQUENCE [LARGE SCALE GENOMIC DNA]</scope>
    <source>
        <strain evidence="1 2">30TX1</strain>
    </source>
</reference>
<dbReference type="Proteomes" id="UP000186277">
    <property type="component" value="Unassembled WGS sequence"/>
</dbReference>
<name>A0A1Q5U3S5_9GAMM</name>
<accession>A0A1Q5U3S5</accession>
<evidence type="ECO:0000313" key="2">
    <source>
        <dbReference type="Proteomes" id="UP000186277"/>
    </source>
</evidence>
<dbReference type="EMBL" id="MKGR01000009">
    <property type="protein sequence ID" value="OKP07130.1"/>
    <property type="molecule type" value="Genomic_DNA"/>
</dbReference>
<organism evidence="1 2">
    <name type="scientific">Xenorhabdus thuongxuanensis</name>
    <dbReference type="NCBI Taxonomy" id="1873484"/>
    <lineage>
        <taxon>Bacteria</taxon>
        <taxon>Pseudomonadati</taxon>
        <taxon>Pseudomonadota</taxon>
        <taxon>Gammaproteobacteria</taxon>
        <taxon>Enterobacterales</taxon>
        <taxon>Morganellaceae</taxon>
        <taxon>Xenorhabdus</taxon>
    </lineage>
</organism>
<comment type="caution">
    <text evidence="1">The sequence shown here is derived from an EMBL/GenBank/DDBJ whole genome shotgun (WGS) entry which is preliminary data.</text>
</comment>
<dbReference type="AlphaFoldDB" id="A0A1Q5U3S5"/>
<proteinExistence type="predicted"/>
<keyword evidence="2" id="KW-1185">Reference proteome</keyword>
<evidence type="ECO:0000313" key="1">
    <source>
        <dbReference type="EMBL" id="OKP07130.1"/>
    </source>
</evidence>
<protein>
    <submittedName>
        <fullName evidence="1">Uncharacterized protein</fullName>
    </submittedName>
</protein>
<sequence length="37" mass="4331">MSYIYLIINKNISFHLTEWGVNVQHQQSGGRLQLERG</sequence>
<gene>
    <name evidence="1" type="ORF">Xentx_01734</name>
</gene>